<comment type="caution">
    <text evidence="1">The sequence shown here is derived from an EMBL/GenBank/DDBJ whole genome shotgun (WGS) entry which is preliminary data.</text>
</comment>
<name>A0ABR1E6C6_NECAM</name>
<evidence type="ECO:0000313" key="1">
    <source>
        <dbReference type="EMBL" id="KAK6758255.1"/>
    </source>
</evidence>
<evidence type="ECO:0000313" key="2">
    <source>
        <dbReference type="Proteomes" id="UP001303046"/>
    </source>
</evidence>
<proteinExistence type="predicted"/>
<keyword evidence="2" id="KW-1185">Reference proteome</keyword>
<reference evidence="1 2" key="1">
    <citation type="submission" date="2023-08" db="EMBL/GenBank/DDBJ databases">
        <title>A Necator americanus chromosomal reference genome.</title>
        <authorList>
            <person name="Ilik V."/>
            <person name="Petrzelkova K.J."/>
            <person name="Pardy F."/>
            <person name="Fuh T."/>
            <person name="Niatou-Singa F.S."/>
            <person name="Gouil Q."/>
            <person name="Baker L."/>
            <person name="Ritchie M.E."/>
            <person name="Jex A.R."/>
            <person name="Gazzola D."/>
            <person name="Li H."/>
            <person name="Toshio Fujiwara R."/>
            <person name="Zhan B."/>
            <person name="Aroian R.V."/>
            <person name="Pafco B."/>
            <person name="Schwarz E.M."/>
        </authorList>
    </citation>
    <scope>NUCLEOTIDE SEQUENCE [LARGE SCALE GENOMIC DNA]</scope>
    <source>
        <strain evidence="1 2">Aroian</strain>
        <tissue evidence="1">Whole animal</tissue>
    </source>
</reference>
<dbReference type="Proteomes" id="UP001303046">
    <property type="component" value="Unassembled WGS sequence"/>
</dbReference>
<dbReference type="EMBL" id="JAVFWL010000005">
    <property type="protein sequence ID" value="KAK6758255.1"/>
    <property type="molecule type" value="Genomic_DNA"/>
</dbReference>
<accession>A0ABR1E6C6</accession>
<gene>
    <name evidence="1" type="primary">Necator_chrV.g20629</name>
    <name evidence="1" type="ORF">RB195_015836</name>
</gene>
<protein>
    <submittedName>
        <fullName evidence="1">Uncharacterized protein</fullName>
    </submittedName>
</protein>
<organism evidence="1 2">
    <name type="scientific">Necator americanus</name>
    <name type="common">Human hookworm</name>
    <dbReference type="NCBI Taxonomy" id="51031"/>
    <lineage>
        <taxon>Eukaryota</taxon>
        <taxon>Metazoa</taxon>
        <taxon>Ecdysozoa</taxon>
        <taxon>Nematoda</taxon>
        <taxon>Chromadorea</taxon>
        <taxon>Rhabditida</taxon>
        <taxon>Rhabditina</taxon>
        <taxon>Rhabditomorpha</taxon>
        <taxon>Strongyloidea</taxon>
        <taxon>Ancylostomatidae</taxon>
        <taxon>Bunostominae</taxon>
        <taxon>Necator</taxon>
    </lineage>
</organism>
<sequence length="85" mass="9840">MGVVLAKKIPRYGRRWIASPVHLSAVRSDFCSRPTRTKHVFSISRAHVSVISRDSTDFLRFYHKISHAHFDKSHSKICGWTESRC</sequence>